<feature type="region of interest" description="Disordered" evidence="1">
    <location>
        <begin position="1"/>
        <end position="46"/>
    </location>
</feature>
<dbReference type="EMBL" id="JARBHB010000001">
    <property type="protein sequence ID" value="KAJ8895078.1"/>
    <property type="molecule type" value="Genomic_DNA"/>
</dbReference>
<feature type="compositionally biased region" description="Polar residues" evidence="1">
    <location>
        <begin position="107"/>
        <end position="125"/>
    </location>
</feature>
<evidence type="ECO:0000256" key="1">
    <source>
        <dbReference type="SAM" id="MobiDB-lite"/>
    </source>
</evidence>
<protein>
    <submittedName>
        <fullName evidence="2">Uncharacterized protein</fullName>
    </submittedName>
</protein>
<keyword evidence="3" id="KW-1185">Reference proteome</keyword>
<evidence type="ECO:0000313" key="3">
    <source>
        <dbReference type="Proteomes" id="UP001159363"/>
    </source>
</evidence>
<gene>
    <name evidence="2" type="ORF">PR048_000403</name>
</gene>
<evidence type="ECO:0000313" key="2">
    <source>
        <dbReference type="EMBL" id="KAJ8895078.1"/>
    </source>
</evidence>
<feature type="region of interest" description="Disordered" evidence="1">
    <location>
        <begin position="91"/>
        <end position="125"/>
    </location>
</feature>
<name>A0ABQ9IEI2_9NEOP</name>
<proteinExistence type="predicted"/>
<dbReference type="Proteomes" id="UP001159363">
    <property type="component" value="Chromosome 1"/>
</dbReference>
<feature type="compositionally biased region" description="Polar residues" evidence="1">
    <location>
        <begin position="1"/>
        <end position="16"/>
    </location>
</feature>
<comment type="caution">
    <text evidence="2">The sequence shown here is derived from an EMBL/GenBank/DDBJ whole genome shotgun (WGS) entry which is preliminary data.</text>
</comment>
<organism evidence="2 3">
    <name type="scientific">Dryococelus australis</name>
    <dbReference type="NCBI Taxonomy" id="614101"/>
    <lineage>
        <taxon>Eukaryota</taxon>
        <taxon>Metazoa</taxon>
        <taxon>Ecdysozoa</taxon>
        <taxon>Arthropoda</taxon>
        <taxon>Hexapoda</taxon>
        <taxon>Insecta</taxon>
        <taxon>Pterygota</taxon>
        <taxon>Neoptera</taxon>
        <taxon>Polyneoptera</taxon>
        <taxon>Phasmatodea</taxon>
        <taxon>Verophasmatodea</taxon>
        <taxon>Anareolatae</taxon>
        <taxon>Phasmatidae</taxon>
        <taxon>Eurycanthinae</taxon>
        <taxon>Dryococelus</taxon>
    </lineage>
</organism>
<feature type="region of interest" description="Disordered" evidence="1">
    <location>
        <begin position="285"/>
        <end position="307"/>
    </location>
</feature>
<feature type="compositionally biased region" description="Basic residues" evidence="1">
    <location>
        <begin position="297"/>
        <end position="307"/>
    </location>
</feature>
<reference evidence="2 3" key="1">
    <citation type="submission" date="2023-02" db="EMBL/GenBank/DDBJ databases">
        <title>LHISI_Scaffold_Assembly.</title>
        <authorList>
            <person name="Stuart O.P."/>
            <person name="Cleave R."/>
            <person name="Magrath M.J.L."/>
            <person name="Mikheyev A.S."/>
        </authorList>
    </citation>
    <scope>NUCLEOTIDE SEQUENCE [LARGE SCALE GENOMIC DNA]</scope>
    <source>
        <strain evidence="2">Daus_M_001</strain>
        <tissue evidence="2">Leg muscle</tissue>
    </source>
</reference>
<feature type="compositionally biased region" description="Polar residues" evidence="1">
    <location>
        <begin position="28"/>
        <end position="40"/>
    </location>
</feature>
<sequence length="307" mass="34807">MLESQYPDQPDTTRSEYQPMKSKVTAASFRQNRSPDSPTKLQFLAPPPHTQITHLDLPRPDRTGIRQEGVVDVFKVKAVDLELGLWPGRGRRGPSAYRNCRQERGDNSGSGHTGPATSRRSRDLQQTGPILRLASRYCGCSIGLRRLNVLCESRHFHLPAFGKHRGRCRWPEGFLWVLLLPPTVLQLRSISVAGARYFAVNRRTFPLFLARVALDAQNAFAQNTLPTDRDREISRFERLNRAAQECKVAGETGDPRENPLTSGIVRHDSHFRKIRDRTRFALVRGKRSNRSATAAPMHKRNARSTHC</sequence>
<accession>A0ABQ9IEI2</accession>